<organism evidence="2 3">
    <name type="scientific">Granulicella cerasi</name>
    <dbReference type="NCBI Taxonomy" id="741063"/>
    <lineage>
        <taxon>Bacteria</taxon>
        <taxon>Pseudomonadati</taxon>
        <taxon>Acidobacteriota</taxon>
        <taxon>Terriglobia</taxon>
        <taxon>Terriglobales</taxon>
        <taxon>Acidobacteriaceae</taxon>
        <taxon>Granulicella</taxon>
    </lineage>
</organism>
<keyword evidence="3" id="KW-1185">Reference proteome</keyword>
<reference evidence="3" key="1">
    <citation type="journal article" date="2019" name="Int. J. Syst. Evol. Microbiol.">
        <title>The Global Catalogue of Microorganisms (GCM) 10K type strain sequencing project: providing services to taxonomists for standard genome sequencing and annotation.</title>
        <authorList>
            <consortium name="The Broad Institute Genomics Platform"/>
            <consortium name="The Broad Institute Genome Sequencing Center for Infectious Disease"/>
            <person name="Wu L."/>
            <person name="Ma J."/>
        </authorList>
    </citation>
    <scope>NUCLEOTIDE SEQUENCE [LARGE SCALE GENOMIC DNA]</scope>
    <source>
        <strain evidence="3">CGMCC 1.16026</strain>
    </source>
</reference>
<comment type="caution">
    <text evidence="2">The sequence shown here is derived from an EMBL/GenBank/DDBJ whole genome shotgun (WGS) entry which is preliminary data.</text>
</comment>
<proteinExistence type="predicted"/>
<feature type="signal peptide" evidence="1">
    <location>
        <begin position="1"/>
        <end position="25"/>
    </location>
</feature>
<evidence type="ECO:0000313" key="2">
    <source>
        <dbReference type="EMBL" id="MFC6645328.1"/>
    </source>
</evidence>
<evidence type="ECO:0000313" key="3">
    <source>
        <dbReference type="Proteomes" id="UP001596391"/>
    </source>
</evidence>
<protein>
    <submittedName>
        <fullName evidence="2">Uncharacterized protein</fullName>
    </submittedName>
</protein>
<feature type="chain" id="PRO_5045693051" evidence="1">
    <location>
        <begin position="26"/>
        <end position="307"/>
    </location>
</feature>
<dbReference type="Proteomes" id="UP001596391">
    <property type="component" value="Unassembled WGS sequence"/>
</dbReference>
<sequence>MFLHTKRHLGAALPALAMFLPFVHAQAPLAPSPRGAWMWYSPRSEYGSLKVIGDPAREAATIAKLKSWGVGTLYVSYPLRTEDDLRKARAWNAQLARAGITSYLLLSDTPIFLPENHAKTDAIIQSSFVQFNAGSKPEERFRGLAFDLEPHIILAVGKHPAWKDATGMERRAYLADLLSFYKQTRSTIGADTMLEATLPVWLSHIGGSVAWASPKDRDDWFKQLAATCDRVSLMAFEQNSAEKVLARSQEQRDLLGKHSRVALRANLGKEWASVQEFWQATASVEKTAQDGIDIQDVAILSEDEAAR</sequence>
<accession>A0ABW1Z8V6</accession>
<keyword evidence="1" id="KW-0732">Signal</keyword>
<dbReference type="RefSeq" id="WP_263371708.1">
    <property type="nucleotide sequence ID" value="NZ_JAGSYD010000003.1"/>
</dbReference>
<evidence type="ECO:0000256" key="1">
    <source>
        <dbReference type="SAM" id="SignalP"/>
    </source>
</evidence>
<gene>
    <name evidence="2" type="ORF">ACFQBQ_06950</name>
</gene>
<name>A0ABW1Z8V6_9BACT</name>
<dbReference type="EMBL" id="JBHSWI010000001">
    <property type="protein sequence ID" value="MFC6645328.1"/>
    <property type="molecule type" value="Genomic_DNA"/>
</dbReference>